<protein>
    <submittedName>
        <fullName evidence="1">Uncharacterized protein</fullName>
    </submittedName>
</protein>
<dbReference type="AlphaFoldDB" id="A0AAN8IDH0"/>
<dbReference type="Proteomes" id="UP001331761">
    <property type="component" value="Unassembled WGS sequence"/>
</dbReference>
<dbReference type="EMBL" id="WIXE01019006">
    <property type="protein sequence ID" value="KAK5970424.1"/>
    <property type="molecule type" value="Genomic_DNA"/>
</dbReference>
<sequence>MYQRFILKKVKLKMTRNLNYLANLIAEVNEYREWEFPNTVPKLELFFLSNRQRLQNLISTIRNRKEYINEYYNDCNSTIADSSAQNEQVKLEQEFDNYWIERQGEALLQEAEQVER</sequence>
<proteinExistence type="predicted"/>
<keyword evidence="2" id="KW-1185">Reference proteome</keyword>
<evidence type="ECO:0000313" key="2">
    <source>
        <dbReference type="Proteomes" id="UP001331761"/>
    </source>
</evidence>
<reference evidence="1 2" key="1">
    <citation type="submission" date="2019-10" db="EMBL/GenBank/DDBJ databases">
        <title>Assembly and Annotation for the nematode Trichostrongylus colubriformis.</title>
        <authorList>
            <person name="Martin J."/>
        </authorList>
    </citation>
    <scope>NUCLEOTIDE SEQUENCE [LARGE SCALE GENOMIC DNA]</scope>
    <source>
        <strain evidence="1">G859</strain>
        <tissue evidence="1">Whole worm</tissue>
    </source>
</reference>
<organism evidence="1 2">
    <name type="scientific">Trichostrongylus colubriformis</name>
    <name type="common">Black scour worm</name>
    <dbReference type="NCBI Taxonomy" id="6319"/>
    <lineage>
        <taxon>Eukaryota</taxon>
        <taxon>Metazoa</taxon>
        <taxon>Ecdysozoa</taxon>
        <taxon>Nematoda</taxon>
        <taxon>Chromadorea</taxon>
        <taxon>Rhabditida</taxon>
        <taxon>Rhabditina</taxon>
        <taxon>Rhabditomorpha</taxon>
        <taxon>Strongyloidea</taxon>
        <taxon>Trichostrongylidae</taxon>
        <taxon>Trichostrongylus</taxon>
    </lineage>
</organism>
<accession>A0AAN8IDH0</accession>
<comment type="caution">
    <text evidence="1">The sequence shown here is derived from an EMBL/GenBank/DDBJ whole genome shotgun (WGS) entry which is preliminary data.</text>
</comment>
<evidence type="ECO:0000313" key="1">
    <source>
        <dbReference type="EMBL" id="KAK5970424.1"/>
    </source>
</evidence>
<gene>
    <name evidence="1" type="ORF">GCK32_011613</name>
</gene>
<name>A0AAN8IDH0_TRICO</name>